<evidence type="ECO:0000256" key="3">
    <source>
        <dbReference type="ARBA" id="ARBA00022960"/>
    </source>
</evidence>
<dbReference type="PANTHER" id="PTHR30474:SF14">
    <property type="entry name" value="CELL CYCLE PROTEIN"/>
    <property type="match status" value="1"/>
</dbReference>
<evidence type="ECO:0000256" key="1">
    <source>
        <dbReference type="ARBA" id="ARBA00004141"/>
    </source>
</evidence>
<evidence type="ECO:0000256" key="6">
    <source>
        <dbReference type="SAM" id="Phobius"/>
    </source>
</evidence>
<evidence type="ECO:0000256" key="2">
    <source>
        <dbReference type="ARBA" id="ARBA00022692"/>
    </source>
</evidence>
<keyword evidence="4 6" id="KW-1133">Transmembrane helix</keyword>
<dbReference type="GO" id="GO:0008360">
    <property type="term" value="P:regulation of cell shape"/>
    <property type="evidence" value="ECO:0007669"/>
    <property type="project" value="UniProtKB-KW"/>
</dbReference>
<reference evidence="7" key="1">
    <citation type="journal article" date="2021" name="PeerJ">
        <title>Extensive microbial diversity within the chicken gut microbiome revealed by metagenomics and culture.</title>
        <authorList>
            <person name="Gilroy R."/>
            <person name="Ravi A."/>
            <person name="Getino M."/>
            <person name="Pursley I."/>
            <person name="Horton D.L."/>
            <person name="Alikhan N.F."/>
            <person name="Baker D."/>
            <person name="Gharbi K."/>
            <person name="Hall N."/>
            <person name="Watson M."/>
            <person name="Adriaenssens E.M."/>
            <person name="Foster-Nyarko E."/>
            <person name="Jarju S."/>
            <person name="Secka A."/>
            <person name="Antonio M."/>
            <person name="Oren A."/>
            <person name="Chaudhuri R.R."/>
            <person name="La Ragione R."/>
            <person name="Hildebrand F."/>
            <person name="Pallen M.J."/>
        </authorList>
    </citation>
    <scope>NUCLEOTIDE SEQUENCE</scope>
    <source>
        <strain evidence="7">CHK180-15479</strain>
    </source>
</reference>
<dbReference type="GO" id="GO:0051301">
    <property type="term" value="P:cell division"/>
    <property type="evidence" value="ECO:0007669"/>
    <property type="project" value="InterPro"/>
</dbReference>
<dbReference type="GO" id="GO:0032153">
    <property type="term" value="C:cell division site"/>
    <property type="evidence" value="ECO:0007669"/>
    <property type="project" value="TreeGrafter"/>
</dbReference>
<accession>A0A9D2MZ60</accession>
<name>A0A9D2MZ60_9FIRM</name>
<keyword evidence="3" id="KW-0133">Cell shape</keyword>
<dbReference type="AlphaFoldDB" id="A0A9D2MZ60"/>
<feature type="transmembrane region" description="Helical" evidence="6">
    <location>
        <begin position="20"/>
        <end position="40"/>
    </location>
</feature>
<dbReference type="PANTHER" id="PTHR30474">
    <property type="entry name" value="CELL CYCLE PROTEIN"/>
    <property type="match status" value="1"/>
</dbReference>
<proteinExistence type="predicted"/>
<dbReference type="Pfam" id="PF01098">
    <property type="entry name" value="FTSW_RODA_SPOVE"/>
    <property type="match status" value="1"/>
</dbReference>
<keyword evidence="2 6" id="KW-0812">Transmembrane</keyword>
<dbReference type="EMBL" id="DWWT01000029">
    <property type="protein sequence ID" value="HJC05845.1"/>
    <property type="molecule type" value="Genomic_DNA"/>
</dbReference>
<protein>
    <submittedName>
        <fullName evidence="7">FtsW/RodA/SpoVE family cell cycle protein</fullName>
    </submittedName>
</protein>
<evidence type="ECO:0000313" key="8">
    <source>
        <dbReference type="Proteomes" id="UP000823910"/>
    </source>
</evidence>
<sequence length="264" mass="28964">MEKFLHRLKEWAVLPDFLRYWDIFLAAAGAVLSGIGVFLIRGLEPELAGRQLGGAARWLAVGSFRFQPSETAKLLLILFFSRWFAGARERGGSPFLLLQTAGLAAAPMLSILEEPDLSTTIVLGWILWCMFFSSDVDKKVLGRLLGAGSLLFGLFLFLVTRPGQTILNEYQYRRIMAWLSPAAWAEESYQQAYSVLAIGSGGMAGRLGDALGTTPAVIESGFLPEPHTDFIMAAAGQELGIAVNVGIQRKQFGGGRERKNIVHW</sequence>
<dbReference type="Proteomes" id="UP000823910">
    <property type="component" value="Unassembled WGS sequence"/>
</dbReference>
<organism evidence="7 8">
    <name type="scientific">Candidatus Enterocloster excrementipullorum</name>
    <dbReference type="NCBI Taxonomy" id="2838559"/>
    <lineage>
        <taxon>Bacteria</taxon>
        <taxon>Bacillati</taxon>
        <taxon>Bacillota</taxon>
        <taxon>Clostridia</taxon>
        <taxon>Lachnospirales</taxon>
        <taxon>Lachnospiraceae</taxon>
        <taxon>Enterocloster</taxon>
    </lineage>
</organism>
<comment type="caution">
    <text evidence="7">The sequence shown here is derived from an EMBL/GenBank/DDBJ whole genome shotgun (WGS) entry which is preliminary data.</text>
</comment>
<comment type="subcellular location">
    <subcellularLocation>
        <location evidence="1">Membrane</location>
        <topology evidence="1">Multi-pass membrane protein</topology>
    </subcellularLocation>
</comment>
<keyword evidence="5 6" id="KW-0472">Membrane</keyword>
<feature type="transmembrane region" description="Helical" evidence="6">
    <location>
        <begin position="140"/>
        <end position="159"/>
    </location>
</feature>
<dbReference type="GO" id="GO:0005886">
    <property type="term" value="C:plasma membrane"/>
    <property type="evidence" value="ECO:0007669"/>
    <property type="project" value="TreeGrafter"/>
</dbReference>
<gene>
    <name evidence="7" type="ORF">H9704_06790</name>
</gene>
<dbReference type="GO" id="GO:0015648">
    <property type="term" value="F:lipid-linked peptidoglycan transporter activity"/>
    <property type="evidence" value="ECO:0007669"/>
    <property type="project" value="TreeGrafter"/>
</dbReference>
<dbReference type="InterPro" id="IPR001182">
    <property type="entry name" value="FtsW/RodA"/>
</dbReference>
<evidence type="ECO:0000313" key="7">
    <source>
        <dbReference type="EMBL" id="HJC05845.1"/>
    </source>
</evidence>
<evidence type="ECO:0000256" key="4">
    <source>
        <dbReference type="ARBA" id="ARBA00022989"/>
    </source>
</evidence>
<evidence type="ECO:0000256" key="5">
    <source>
        <dbReference type="ARBA" id="ARBA00023136"/>
    </source>
</evidence>
<reference evidence="7" key="2">
    <citation type="submission" date="2021-04" db="EMBL/GenBank/DDBJ databases">
        <authorList>
            <person name="Gilroy R."/>
        </authorList>
    </citation>
    <scope>NUCLEOTIDE SEQUENCE</scope>
    <source>
        <strain evidence="7">CHK180-15479</strain>
    </source>
</reference>